<dbReference type="InterPro" id="IPR039089">
    <property type="entry name" value="IGSF6"/>
</dbReference>
<keyword evidence="4" id="KW-1185">Reference proteome</keyword>
<reference evidence="3" key="1">
    <citation type="submission" date="2025-08" db="UniProtKB">
        <authorList>
            <consortium name="Ensembl"/>
        </authorList>
    </citation>
    <scope>IDENTIFICATION</scope>
</reference>
<protein>
    <recommendedName>
        <fullName evidence="2">Ig-like domain-containing protein</fullName>
    </recommendedName>
</protein>
<accession>A0A8D2J9I9</accession>
<evidence type="ECO:0000313" key="3">
    <source>
        <dbReference type="Ensembl" id="ENSVKKP00000011444.1"/>
    </source>
</evidence>
<dbReference type="Gene3D" id="2.60.40.10">
    <property type="entry name" value="Immunoglobulins"/>
    <property type="match status" value="1"/>
</dbReference>
<organism evidence="3 4">
    <name type="scientific">Varanus komodoensis</name>
    <name type="common">Komodo dragon</name>
    <dbReference type="NCBI Taxonomy" id="61221"/>
    <lineage>
        <taxon>Eukaryota</taxon>
        <taxon>Metazoa</taxon>
        <taxon>Chordata</taxon>
        <taxon>Craniata</taxon>
        <taxon>Vertebrata</taxon>
        <taxon>Euteleostomi</taxon>
        <taxon>Lepidosauria</taxon>
        <taxon>Squamata</taxon>
        <taxon>Bifurcata</taxon>
        <taxon>Unidentata</taxon>
        <taxon>Episquamata</taxon>
        <taxon>Toxicofera</taxon>
        <taxon>Anguimorpha</taxon>
        <taxon>Paleoanguimorpha</taxon>
        <taxon>Varanoidea</taxon>
        <taxon>Varanidae</taxon>
        <taxon>Varanus</taxon>
    </lineage>
</organism>
<name>A0A8D2J9I9_VARKO</name>
<dbReference type="InterPro" id="IPR036179">
    <property type="entry name" value="Ig-like_dom_sf"/>
</dbReference>
<dbReference type="PANTHER" id="PTHR15297:SF2">
    <property type="entry name" value="IMMUNOGLOBULIN SUPERFAMILY MEMBER 6"/>
    <property type="match status" value="1"/>
</dbReference>
<dbReference type="PANTHER" id="PTHR15297">
    <property type="entry name" value="IMMUNOGLOBULIN SUPERFAMILY MEMBER 6"/>
    <property type="match status" value="1"/>
</dbReference>
<dbReference type="Ensembl" id="ENSVKKT00000011715.1">
    <property type="protein sequence ID" value="ENSVKKP00000011444.1"/>
    <property type="gene ID" value="ENSVKKG00000007977.1"/>
</dbReference>
<feature type="signal peptide" evidence="1">
    <location>
        <begin position="1"/>
        <end position="27"/>
    </location>
</feature>
<evidence type="ECO:0000313" key="4">
    <source>
        <dbReference type="Proteomes" id="UP000694545"/>
    </source>
</evidence>
<dbReference type="SUPFAM" id="SSF48726">
    <property type="entry name" value="Immunoglobulin"/>
    <property type="match status" value="1"/>
</dbReference>
<dbReference type="PROSITE" id="PS50835">
    <property type="entry name" value="IG_LIKE"/>
    <property type="match status" value="1"/>
</dbReference>
<dbReference type="AlphaFoldDB" id="A0A8D2J9I9"/>
<evidence type="ECO:0000256" key="1">
    <source>
        <dbReference type="SAM" id="SignalP"/>
    </source>
</evidence>
<reference evidence="3" key="2">
    <citation type="submission" date="2025-09" db="UniProtKB">
        <authorList>
            <consortium name="Ensembl"/>
        </authorList>
    </citation>
    <scope>IDENTIFICATION</scope>
</reference>
<feature type="chain" id="PRO_5034893936" description="Ig-like domain-containing protein" evidence="1">
    <location>
        <begin position="28"/>
        <end position="209"/>
    </location>
</feature>
<keyword evidence="1" id="KW-0732">Signal</keyword>
<feature type="domain" description="Ig-like" evidence="2">
    <location>
        <begin position="37"/>
        <end position="120"/>
    </location>
</feature>
<dbReference type="Proteomes" id="UP000694545">
    <property type="component" value="Unplaced"/>
</dbReference>
<dbReference type="InterPro" id="IPR007110">
    <property type="entry name" value="Ig-like_dom"/>
</dbReference>
<dbReference type="InterPro" id="IPR013783">
    <property type="entry name" value="Ig-like_fold"/>
</dbReference>
<evidence type="ECO:0000259" key="2">
    <source>
        <dbReference type="PROSITE" id="PS50835"/>
    </source>
</evidence>
<sequence>DFLPWAKTMRLAVRIVIYLSRFGVCVLEGTISETSLNSVTIPCNYSSERCGRFAPKILWLRFLAHTHEVLCDPTCTNTTKFKVHPKTSKHENLLEINHLSVGDSAIYVCGIASTHSKAITSKQTGNGTVLVVRGQSSFLPFQNSSTDGLTLFPCSHQPQTLTETSLMEISNSMFHPIKISRTHLEEDMHKIMSLVRPTCYLFILYLRFL</sequence>
<proteinExistence type="predicted"/>